<proteinExistence type="predicted"/>
<evidence type="ECO:0000313" key="1">
    <source>
        <dbReference type="EMBL" id="QXL89780.1"/>
    </source>
</evidence>
<dbReference type="RefSeq" id="WP_257892803.1">
    <property type="nucleotide sequence ID" value="NZ_JAIMBW010000001.1"/>
</dbReference>
<dbReference type="EMBL" id="CP078073">
    <property type="protein sequence ID" value="QXL89780.1"/>
    <property type="molecule type" value="Genomic_DNA"/>
</dbReference>
<dbReference type="InterPro" id="IPR029044">
    <property type="entry name" value="Nucleotide-diphossugar_trans"/>
</dbReference>
<protein>
    <submittedName>
        <fullName evidence="1">Glycosyltransferase family 2 protein</fullName>
    </submittedName>
</protein>
<gene>
    <name evidence="1" type="ORF">KUL25_09870</name>
</gene>
<dbReference type="AlphaFoldDB" id="A0A975YHV0"/>
<name>A0A975YHV0_9RHOB</name>
<reference evidence="1 2" key="1">
    <citation type="submission" date="2021-07" db="EMBL/GenBank/DDBJ databases">
        <title>Karlodiniumbacter phycospheric gen. nov., sp. nov., a phycosphere bacterium isolated from karlodinium veneficum.</title>
        <authorList>
            <person name="Peng Y."/>
            <person name="Jiang L."/>
            <person name="Lee J."/>
        </authorList>
    </citation>
    <scope>NUCLEOTIDE SEQUENCE</scope>
    <source>
        <strain evidence="1 2">N5</strain>
    </source>
</reference>
<accession>A0A975YHV0</accession>
<dbReference type="EMBL" id="JAIMBW010000001">
    <property type="protein sequence ID" value="MBY4893070.1"/>
    <property type="molecule type" value="Genomic_DNA"/>
</dbReference>
<sequence>MAGRTIVSMMKDEAPFLLHWIAHHRLIGFDRIVVFTNDCSDGTDAMLDRLEALGEVIHLRNKVPKGGKPQPLALRRAMKLPDVTESDWLIALDVDEYVQINVGAGHLDDLLATAPKANGFALTWRMRGGNGRVAWTDDPVPEAYPRGAPDLFRKGWGVKTLFQPFDDMKLGIHRPTVKGRDKGALLARAWVNGSAKPMTRGFLEGMWRSSLATLGYAHAEVAHFATQSQEAFLRRAARGNVNAKPDKYDATYYAIFDRNETPQSGLHRHAKPTQTRVAQYLSDPALAALHARAMDWHARARAALRAAPDYAARMEALAAAAQTPFEGLDDILFPQPLAPQGKAMVAKMQADGVPDLHIARAVARSVSQMEARRDAADARELLAKGIVPDHGEWS</sequence>
<organism evidence="1">
    <name type="scientific">Gymnodinialimonas phycosphaerae</name>
    <dbReference type="NCBI Taxonomy" id="2841589"/>
    <lineage>
        <taxon>Bacteria</taxon>
        <taxon>Pseudomonadati</taxon>
        <taxon>Pseudomonadota</taxon>
        <taxon>Alphaproteobacteria</taxon>
        <taxon>Rhodobacterales</taxon>
        <taxon>Paracoccaceae</taxon>
        <taxon>Gymnodinialimonas</taxon>
    </lineage>
</organism>
<dbReference type="Pfam" id="PF13704">
    <property type="entry name" value="Glyco_tranf_2_4"/>
    <property type="match status" value="1"/>
</dbReference>
<dbReference type="SUPFAM" id="SSF53448">
    <property type="entry name" value="Nucleotide-diphospho-sugar transferases"/>
    <property type="match status" value="1"/>
</dbReference>
<dbReference type="Proteomes" id="UP000693972">
    <property type="component" value="Unassembled WGS sequence"/>
</dbReference>
<evidence type="ECO:0000313" key="2">
    <source>
        <dbReference type="Proteomes" id="UP000693972"/>
    </source>
</evidence>
<keyword evidence="2" id="KW-1185">Reference proteome</keyword>